<evidence type="ECO:0000259" key="1">
    <source>
        <dbReference type="Pfam" id="PF20075"/>
    </source>
</evidence>
<dbReference type="Proteomes" id="UP000243904">
    <property type="component" value="Chromosome I"/>
</dbReference>
<keyword evidence="3" id="KW-1185">Reference proteome</keyword>
<organism evidence="2 3">
    <name type="scientific">Bradyrhizobium canariense</name>
    <dbReference type="NCBI Taxonomy" id="255045"/>
    <lineage>
        <taxon>Bacteria</taxon>
        <taxon>Pseudomonadati</taxon>
        <taxon>Pseudomonadota</taxon>
        <taxon>Alphaproteobacteria</taxon>
        <taxon>Hyphomicrobiales</taxon>
        <taxon>Nitrobacteraceae</taxon>
        <taxon>Bradyrhizobium</taxon>
    </lineage>
</organism>
<dbReference type="InterPro" id="IPR045526">
    <property type="entry name" value="DUF6471"/>
</dbReference>
<dbReference type="AlphaFoldDB" id="A0A1H1P307"/>
<accession>A0A1H1P307</accession>
<evidence type="ECO:0000313" key="3">
    <source>
        <dbReference type="Proteomes" id="UP000243904"/>
    </source>
</evidence>
<proteinExistence type="predicted"/>
<reference evidence="3" key="1">
    <citation type="submission" date="2016-10" db="EMBL/GenBank/DDBJ databases">
        <authorList>
            <person name="Varghese N."/>
            <person name="Submissions S."/>
        </authorList>
    </citation>
    <scope>NUCLEOTIDE SEQUENCE [LARGE SCALE GENOMIC DNA]</scope>
    <source>
        <strain evidence="3">GAS369</strain>
    </source>
</reference>
<dbReference type="Pfam" id="PF20075">
    <property type="entry name" value="DUF6471"/>
    <property type="match status" value="1"/>
</dbReference>
<name>A0A1H1P307_9BRAD</name>
<sequence>MPASIKGQKIFERMGRSKGTKLKESELTYVELANVSKKHSFSETGASITNKLKRGTFSAKFFLVCIAAVELEGVVLEEI</sequence>
<feature type="domain" description="DUF6471" evidence="1">
    <location>
        <begin position="21"/>
        <end position="72"/>
    </location>
</feature>
<evidence type="ECO:0000313" key="2">
    <source>
        <dbReference type="EMBL" id="SDS05594.1"/>
    </source>
</evidence>
<gene>
    <name evidence="2" type="ORF">SAMN05444158_0860</name>
</gene>
<dbReference type="EMBL" id="LT629750">
    <property type="protein sequence ID" value="SDS05594.1"/>
    <property type="molecule type" value="Genomic_DNA"/>
</dbReference>
<protein>
    <recommendedName>
        <fullName evidence="1">DUF6471 domain-containing protein</fullName>
    </recommendedName>
</protein>